<proteinExistence type="predicted"/>
<sequence length="221" mass="24620">MRVLVVEDDTLLRDTLKRDLAAAGFAVDVAADGLSGEFLGASETYDAVVLDLGLPGLSGLEVLRRWREAGHRMPVIALTARDQWYERVEGLKAGADDYLGKPFHFEELLARLGALMRRQGGTLAPRLRCLGIELDEAHQAVIVDGVRREALTALEYRLLRYLVVHCGEVVSKATLGDHVYERDMDPDSNVIEVYVNRLRKKLGKDLIHTRRGQGYVLCAQP</sequence>
<dbReference type="Gene3D" id="6.10.250.690">
    <property type="match status" value="1"/>
</dbReference>
<evidence type="ECO:0000256" key="6">
    <source>
        <dbReference type="PROSITE-ProRule" id="PRU00169"/>
    </source>
</evidence>
<dbReference type="GO" id="GO:0006355">
    <property type="term" value="P:regulation of DNA-templated transcription"/>
    <property type="evidence" value="ECO:0007669"/>
    <property type="project" value="InterPro"/>
</dbReference>
<keyword evidence="4 7" id="KW-0238">DNA-binding</keyword>
<keyword evidence="11" id="KW-1185">Reference proteome</keyword>
<reference evidence="10" key="1">
    <citation type="submission" date="2020-12" db="EMBL/GenBank/DDBJ databases">
        <title>The genome sequence of Inhella sp. 1Y17.</title>
        <authorList>
            <person name="Liu Y."/>
        </authorList>
    </citation>
    <scope>NUCLEOTIDE SEQUENCE</scope>
    <source>
        <strain evidence="10">1Y17</strain>
    </source>
</reference>
<dbReference type="Gene3D" id="3.40.50.2300">
    <property type="match status" value="1"/>
</dbReference>
<keyword evidence="1 6" id="KW-0597">Phosphoprotein</keyword>
<feature type="modified residue" description="4-aspartylphosphate" evidence="6">
    <location>
        <position position="51"/>
    </location>
</feature>
<dbReference type="PANTHER" id="PTHR48111">
    <property type="entry name" value="REGULATOR OF RPOS"/>
    <property type="match status" value="1"/>
</dbReference>
<dbReference type="CDD" id="cd19934">
    <property type="entry name" value="REC_OmpR_EcPhoP-like"/>
    <property type="match status" value="1"/>
</dbReference>
<dbReference type="Pfam" id="PF00486">
    <property type="entry name" value="Trans_reg_C"/>
    <property type="match status" value="1"/>
</dbReference>
<keyword evidence="5" id="KW-0804">Transcription</keyword>
<dbReference type="Gene3D" id="1.10.10.10">
    <property type="entry name" value="Winged helix-like DNA-binding domain superfamily/Winged helix DNA-binding domain"/>
    <property type="match status" value="1"/>
</dbReference>
<dbReference type="CDD" id="cd00383">
    <property type="entry name" value="trans_reg_C"/>
    <property type="match status" value="1"/>
</dbReference>
<dbReference type="GO" id="GO:0005829">
    <property type="term" value="C:cytosol"/>
    <property type="evidence" value="ECO:0007669"/>
    <property type="project" value="TreeGrafter"/>
</dbReference>
<dbReference type="PROSITE" id="PS50110">
    <property type="entry name" value="RESPONSE_REGULATORY"/>
    <property type="match status" value="1"/>
</dbReference>
<evidence type="ECO:0000256" key="3">
    <source>
        <dbReference type="ARBA" id="ARBA00023015"/>
    </source>
</evidence>
<dbReference type="InterPro" id="IPR001789">
    <property type="entry name" value="Sig_transdc_resp-reg_receiver"/>
</dbReference>
<dbReference type="PROSITE" id="PS51755">
    <property type="entry name" value="OMPR_PHOB"/>
    <property type="match status" value="1"/>
</dbReference>
<dbReference type="Proteomes" id="UP000613266">
    <property type="component" value="Unassembled WGS sequence"/>
</dbReference>
<evidence type="ECO:0000313" key="11">
    <source>
        <dbReference type="Proteomes" id="UP000613266"/>
    </source>
</evidence>
<evidence type="ECO:0000256" key="2">
    <source>
        <dbReference type="ARBA" id="ARBA00023012"/>
    </source>
</evidence>
<evidence type="ECO:0000256" key="5">
    <source>
        <dbReference type="ARBA" id="ARBA00023163"/>
    </source>
</evidence>
<evidence type="ECO:0000256" key="4">
    <source>
        <dbReference type="ARBA" id="ARBA00023125"/>
    </source>
</evidence>
<dbReference type="InterPro" id="IPR001867">
    <property type="entry name" value="OmpR/PhoB-type_DNA-bd"/>
</dbReference>
<dbReference type="InterPro" id="IPR039420">
    <property type="entry name" value="WalR-like"/>
</dbReference>
<dbReference type="SMART" id="SM00448">
    <property type="entry name" value="REC"/>
    <property type="match status" value="1"/>
</dbReference>
<gene>
    <name evidence="10" type="ORF">I7X39_06660</name>
</gene>
<evidence type="ECO:0000313" key="10">
    <source>
        <dbReference type="EMBL" id="MBH9576580.1"/>
    </source>
</evidence>
<dbReference type="InterPro" id="IPR036388">
    <property type="entry name" value="WH-like_DNA-bd_sf"/>
</dbReference>
<organism evidence="10 11">
    <name type="scientific">Inhella proteolytica</name>
    <dbReference type="NCBI Taxonomy" id="2795029"/>
    <lineage>
        <taxon>Bacteria</taxon>
        <taxon>Pseudomonadati</taxon>
        <taxon>Pseudomonadota</taxon>
        <taxon>Betaproteobacteria</taxon>
        <taxon>Burkholderiales</taxon>
        <taxon>Sphaerotilaceae</taxon>
        <taxon>Inhella</taxon>
    </lineage>
</organism>
<dbReference type="Pfam" id="PF00072">
    <property type="entry name" value="Response_reg"/>
    <property type="match status" value="1"/>
</dbReference>
<dbReference type="AlphaFoldDB" id="A0A931J1S9"/>
<evidence type="ECO:0000256" key="7">
    <source>
        <dbReference type="PROSITE-ProRule" id="PRU01091"/>
    </source>
</evidence>
<dbReference type="InterPro" id="IPR011006">
    <property type="entry name" value="CheY-like_superfamily"/>
</dbReference>
<accession>A0A931J1S9</accession>
<dbReference type="EMBL" id="JAEDAK010000003">
    <property type="protein sequence ID" value="MBH9576580.1"/>
    <property type="molecule type" value="Genomic_DNA"/>
</dbReference>
<dbReference type="FunFam" id="3.40.50.2300:FF:000002">
    <property type="entry name" value="DNA-binding response regulator PhoP"/>
    <property type="match status" value="1"/>
</dbReference>
<feature type="DNA-binding region" description="OmpR/PhoB-type" evidence="7">
    <location>
        <begin position="124"/>
        <end position="219"/>
    </location>
</feature>
<evidence type="ECO:0000256" key="1">
    <source>
        <dbReference type="ARBA" id="ARBA00022553"/>
    </source>
</evidence>
<protein>
    <submittedName>
        <fullName evidence="10">Response regulator transcription factor</fullName>
    </submittedName>
</protein>
<name>A0A931J1S9_9BURK</name>
<evidence type="ECO:0000259" key="8">
    <source>
        <dbReference type="PROSITE" id="PS50110"/>
    </source>
</evidence>
<dbReference type="PANTHER" id="PTHR48111:SF37">
    <property type="entry name" value="RESPONSE REGULATOR PROTEIN CARR"/>
    <property type="match status" value="1"/>
</dbReference>
<dbReference type="InterPro" id="IPR016032">
    <property type="entry name" value="Sig_transdc_resp-reg_C-effctor"/>
</dbReference>
<keyword evidence="2" id="KW-0902">Two-component regulatory system</keyword>
<dbReference type="SUPFAM" id="SSF46894">
    <property type="entry name" value="C-terminal effector domain of the bipartite response regulators"/>
    <property type="match status" value="1"/>
</dbReference>
<dbReference type="SUPFAM" id="SSF52172">
    <property type="entry name" value="CheY-like"/>
    <property type="match status" value="1"/>
</dbReference>
<comment type="caution">
    <text evidence="10">The sequence shown here is derived from an EMBL/GenBank/DDBJ whole genome shotgun (WGS) entry which is preliminary data.</text>
</comment>
<dbReference type="GO" id="GO:0032993">
    <property type="term" value="C:protein-DNA complex"/>
    <property type="evidence" value="ECO:0007669"/>
    <property type="project" value="TreeGrafter"/>
</dbReference>
<dbReference type="SMART" id="SM00862">
    <property type="entry name" value="Trans_reg_C"/>
    <property type="match status" value="1"/>
</dbReference>
<feature type="domain" description="Response regulatory" evidence="8">
    <location>
        <begin position="2"/>
        <end position="116"/>
    </location>
</feature>
<keyword evidence="3" id="KW-0805">Transcription regulation</keyword>
<dbReference type="GO" id="GO:0000976">
    <property type="term" value="F:transcription cis-regulatory region binding"/>
    <property type="evidence" value="ECO:0007669"/>
    <property type="project" value="TreeGrafter"/>
</dbReference>
<feature type="domain" description="OmpR/PhoB-type" evidence="9">
    <location>
        <begin position="124"/>
        <end position="219"/>
    </location>
</feature>
<dbReference type="RefSeq" id="WP_198110187.1">
    <property type="nucleotide sequence ID" value="NZ_JAEDAK010000003.1"/>
</dbReference>
<evidence type="ECO:0000259" key="9">
    <source>
        <dbReference type="PROSITE" id="PS51755"/>
    </source>
</evidence>
<dbReference type="GO" id="GO:0000156">
    <property type="term" value="F:phosphorelay response regulator activity"/>
    <property type="evidence" value="ECO:0007669"/>
    <property type="project" value="TreeGrafter"/>
</dbReference>